<dbReference type="InterPro" id="IPR000713">
    <property type="entry name" value="Mur_ligase_N"/>
</dbReference>
<dbReference type="SUPFAM" id="SSF53244">
    <property type="entry name" value="MurD-like peptide ligases, peptide-binding domain"/>
    <property type="match status" value="1"/>
</dbReference>
<evidence type="ECO:0000256" key="6">
    <source>
        <dbReference type="ARBA" id="ARBA00022618"/>
    </source>
</evidence>
<proteinExistence type="predicted"/>
<feature type="domain" description="Mur ligase C-terminal" evidence="16">
    <location>
        <begin position="304"/>
        <end position="436"/>
    </location>
</feature>
<evidence type="ECO:0000256" key="1">
    <source>
        <dbReference type="ARBA" id="ARBA00004496"/>
    </source>
</evidence>
<comment type="caution">
    <text evidence="18">The sequence shown here is derived from an EMBL/GenBank/DDBJ whole genome shotgun (WGS) entry which is preliminary data.</text>
</comment>
<dbReference type="InterPro" id="IPR004101">
    <property type="entry name" value="Mur_ligase_C"/>
</dbReference>
<dbReference type="GO" id="GO:0071555">
    <property type="term" value="P:cell wall organization"/>
    <property type="evidence" value="ECO:0007669"/>
    <property type="project" value="UniProtKB-KW"/>
</dbReference>
<keyword evidence="7" id="KW-0547">Nucleotide-binding</keyword>
<organism evidence="18 19">
    <name type="scientific">Candidatus Manganitrophus noduliformans</name>
    <dbReference type="NCBI Taxonomy" id="2606439"/>
    <lineage>
        <taxon>Bacteria</taxon>
        <taxon>Pseudomonadati</taxon>
        <taxon>Nitrospirota</taxon>
        <taxon>Nitrospiria</taxon>
        <taxon>Candidatus Troglogloeales</taxon>
        <taxon>Candidatus Manganitrophaceae</taxon>
        <taxon>Candidatus Manganitrophus</taxon>
    </lineage>
</organism>
<dbReference type="EC" id="6.3.2.8" evidence="3 14"/>
<dbReference type="PANTHER" id="PTHR43445">
    <property type="entry name" value="UDP-N-ACETYLMURAMATE--L-ALANINE LIGASE-RELATED"/>
    <property type="match status" value="1"/>
</dbReference>
<dbReference type="GO" id="GO:0005524">
    <property type="term" value="F:ATP binding"/>
    <property type="evidence" value="ECO:0007669"/>
    <property type="project" value="UniProtKB-KW"/>
</dbReference>
<evidence type="ECO:0000259" key="16">
    <source>
        <dbReference type="Pfam" id="PF02875"/>
    </source>
</evidence>
<dbReference type="InterPro" id="IPR050061">
    <property type="entry name" value="MurCDEF_pg_biosynth"/>
</dbReference>
<keyword evidence="6" id="KW-0132">Cell division</keyword>
<evidence type="ECO:0000256" key="12">
    <source>
        <dbReference type="ARBA" id="ARBA00023316"/>
    </source>
</evidence>
<dbReference type="AlphaFoldDB" id="A0A7X6DQN4"/>
<evidence type="ECO:0000256" key="14">
    <source>
        <dbReference type="NCBIfam" id="TIGR01082"/>
    </source>
</evidence>
<keyword evidence="9" id="KW-0133">Cell shape</keyword>
<sequence length="451" mass="49181">MAALAGLLKKAGHAVTGSDTQIYPPMSTLLEEAGIPCKIGYDPAHIEPNTDLVIIGNAVGKTNPEVVATLERGLPYFSMPAALGEFFLKGKASLVVAGTHGKTTTSSLLAWVLTSAGLDPGMMIGGWVKNFNSNHRLGKGNYFVVEGDEYDTAFFDKGPKFLHYQPHHAILTSIEFDHGDIYADLTAIKQSFRKFVALLPAEGLLVTAAGDPAIGEVIKGAGCRIETYGIDEEADWQAEQIHMTGELLSFDVFRRRKKMGTIRSPLAGRHNLKNTLAVIALAHEVGVPWEKIAEGVLRFEGIKRRQEIVGEVRDILIIDDFAHHPTAISETLMALRLRYPTRRLWAVFEPRSATSRRNVFQKEFVAALAPADRIILADIFAPEKIPAEDRLHPEKIISDLVALGKNARFLSTPDRIVSEMVKELAPGDVVCVMSSGGFGGIHQKLISGLSS</sequence>
<dbReference type="UniPathway" id="UPA00219"/>
<evidence type="ECO:0000313" key="18">
    <source>
        <dbReference type="EMBL" id="NKE71585.1"/>
    </source>
</evidence>
<evidence type="ECO:0000256" key="5">
    <source>
        <dbReference type="ARBA" id="ARBA00022598"/>
    </source>
</evidence>
<evidence type="ECO:0000256" key="10">
    <source>
        <dbReference type="ARBA" id="ARBA00022984"/>
    </source>
</evidence>
<evidence type="ECO:0000313" key="19">
    <source>
        <dbReference type="Proteomes" id="UP000534783"/>
    </source>
</evidence>
<evidence type="ECO:0000256" key="3">
    <source>
        <dbReference type="ARBA" id="ARBA00012211"/>
    </source>
</evidence>
<evidence type="ECO:0000256" key="4">
    <source>
        <dbReference type="ARBA" id="ARBA00022490"/>
    </source>
</evidence>
<comment type="pathway">
    <text evidence="2">Cell wall biogenesis; peptidoglycan biosynthesis.</text>
</comment>
<keyword evidence="10" id="KW-0573">Peptidoglycan synthesis</keyword>
<name>A0A7X6DQN4_9BACT</name>
<dbReference type="Gene3D" id="3.40.1190.10">
    <property type="entry name" value="Mur-like, catalytic domain"/>
    <property type="match status" value="1"/>
</dbReference>
<comment type="subcellular location">
    <subcellularLocation>
        <location evidence="1">Cytoplasm</location>
    </subcellularLocation>
</comment>
<keyword evidence="12" id="KW-0961">Cell wall biogenesis/degradation</keyword>
<keyword evidence="11" id="KW-0131">Cell cycle</keyword>
<reference evidence="18 19" key="1">
    <citation type="journal article" date="2020" name="Nature">
        <title>Bacterial chemolithoautotrophy via manganese oxidation.</title>
        <authorList>
            <person name="Yu H."/>
            <person name="Leadbetter J.R."/>
        </authorList>
    </citation>
    <scope>NUCLEOTIDE SEQUENCE [LARGE SCALE GENOMIC DNA]</scope>
    <source>
        <strain evidence="18 19">Mn-1</strain>
    </source>
</reference>
<dbReference type="SUPFAM" id="SSF53623">
    <property type="entry name" value="MurD-like peptide ligases, catalytic domain"/>
    <property type="match status" value="1"/>
</dbReference>
<dbReference type="Pfam" id="PF01225">
    <property type="entry name" value="Mur_ligase"/>
    <property type="match status" value="1"/>
</dbReference>
<dbReference type="Gene3D" id="3.40.50.720">
    <property type="entry name" value="NAD(P)-binding Rossmann-like Domain"/>
    <property type="match status" value="1"/>
</dbReference>
<dbReference type="SUPFAM" id="SSF51984">
    <property type="entry name" value="MurCD N-terminal domain"/>
    <property type="match status" value="1"/>
</dbReference>
<dbReference type="GO" id="GO:0008360">
    <property type="term" value="P:regulation of cell shape"/>
    <property type="evidence" value="ECO:0007669"/>
    <property type="project" value="UniProtKB-KW"/>
</dbReference>
<dbReference type="Proteomes" id="UP000534783">
    <property type="component" value="Unassembled WGS sequence"/>
</dbReference>
<evidence type="ECO:0000256" key="8">
    <source>
        <dbReference type="ARBA" id="ARBA00022840"/>
    </source>
</evidence>
<dbReference type="GO" id="GO:0008763">
    <property type="term" value="F:UDP-N-acetylmuramate-L-alanine ligase activity"/>
    <property type="evidence" value="ECO:0007669"/>
    <property type="project" value="UniProtKB-UniRule"/>
</dbReference>
<keyword evidence="5 18" id="KW-0436">Ligase</keyword>
<evidence type="ECO:0000256" key="7">
    <source>
        <dbReference type="ARBA" id="ARBA00022741"/>
    </source>
</evidence>
<evidence type="ECO:0000256" key="9">
    <source>
        <dbReference type="ARBA" id="ARBA00022960"/>
    </source>
</evidence>
<evidence type="ECO:0000256" key="2">
    <source>
        <dbReference type="ARBA" id="ARBA00004752"/>
    </source>
</evidence>
<evidence type="ECO:0000256" key="13">
    <source>
        <dbReference type="ARBA" id="ARBA00047833"/>
    </source>
</evidence>
<accession>A0A7X6DQN4</accession>
<keyword evidence="19" id="KW-1185">Reference proteome</keyword>
<dbReference type="NCBIfam" id="TIGR01082">
    <property type="entry name" value="murC"/>
    <property type="match status" value="1"/>
</dbReference>
<feature type="domain" description="Mur ligase central" evidence="17">
    <location>
        <begin position="96"/>
        <end position="282"/>
    </location>
</feature>
<gene>
    <name evidence="18" type="primary">mpl</name>
    <name evidence="18" type="ORF">MNODULE_12625</name>
</gene>
<dbReference type="InterPro" id="IPR036565">
    <property type="entry name" value="Mur-like_cat_sf"/>
</dbReference>
<keyword evidence="8" id="KW-0067">ATP-binding</keyword>
<dbReference type="Pfam" id="PF02875">
    <property type="entry name" value="Mur_ligase_C"/>
    <property type="match status" value="1"/>
</dbReference>
<dbReference type="InterPro" id="IPR005757">
    <property type="entry name" value="Mpl"/>
</dbReference>
<evidence type="ECO:0000259" key="17">
    <source>
        <dbReference type="Pfam" id="PF08245"/>
    </source>
</evidence>
<dbReference type="Gene3D" id="3.90.190.20">
    <property type="entry name" value="Mur ligase, C-terminal domain"/>
    <property type="match status" value="1"/>
</dbReference>
<evidence type="ECO:0000256" key="11">
    <source>
        <dbReference type="ARBA" id="ARBA00023306"/>
    </source>
</evidence>
<dbReference type="GO" id="GO:0051301">
    <property type="term" value="P:cell division"/>
    <property type="evidence" value="ECO:0007669"/>
    <property type="project" value="UniProtKB-KW"/>
</dbReference>
<feature type="domain" description="Mur ligase N-terminal catalytic" evidence="15">
    <location>
        <begin position="1"/>
        <end position="87"/>
    </location>
</feature>
<keyword evidence="4" id="KW-0963">Cytoplasm</keyword>
<dbReference type="GO" id="GO:0009252">
    <property type="term" value="P:peptidoglycan biosynthetic process"/>
    <property type="evidence" value="ECO:0007669"/>
    <property type="project" value="UniProtKB-UniRule"/>
</dbReference>
<dbReference type="GO" id="GO:0005737">
    <property type="term" value="C:cytoplasm"/>
    <property type="evidence" value="ECO:0007669"/>
    <property type="project" value="UniProtKB-SubCell"/>
</dbReference>
<protein>
    <recommendedName>
        <fullName evidence="3 14">UDP-N-acetylmuramate--L-alanine ligase</fullName>
        <ecNumber evidence="3 14">6.3.2.8</ecNumber>
    </recommendedName>
</protein>
<evidence type="ECO:0000259" key="15">
    <source>
        <dbReference type="Pfam" id="PF01225"/>
    </source>
</evidence>
<dbReference type="NCBIfam" id="TIGR01081">
    <property type="entry name" value="mpl"/>
    <property type="match status" value="1"/>
</dbReference>
<dbReference type="InterPro" id="IPR005758">
    <property type="entry name" value="UDP-N-AcMur_Ala_ligase_MurC"/>
</dbReference>
<dbReference type="Pfam" id="PF08245">
    <property type="entry name" value="Mur_ligase_M"/>
    <property type="match status" value="1"/>
</dbReference>
<dbReference type="EMBL" id="VTOW01000002">
    <property type="protein sequence ID" value="NKE71585.1"/>
    <property type="molecule type" value="Genomic_DNA"/>
</dbReference>
<comment type="catalytic activity">
    <reaction evidence="13">
        <text>UDP-N-acetyl-alpha-D-muramate + L-alanine + ATP = UDP-N-acetyl-alpha-D-muramoyl-L-alanine + ADP + phosphate + H(+)</text>
        <dbReference type="Rhea" id="RHEA:23372"/>
        <dbReference type="ChEBI" id="CHEBI:15378"/>
        <dbReference type="ChEBI" id="CHEBI:30616"/>
        <dbReference type="ChEBI" id="CHEBI:43474"/>
        <dbReference type="ChEBI" id="CHEBI:57972"/>
        <dbReference type="ChEBI" id="CHEBI:70757"/>
        <dbReference type="ChEBI" id="CHEBI:83898"/>
        <dbReference type="ChEBI" id="CHEBI:456216"/>
        <dbReference type="EC" id="6.3.2.8"/>
    </reaction>
</comment>
<dbReference type="PANTHER" id="PTHR43445:SF5">
    <property type="entry name" value="UDP-N-ACETYLMURAMATE--L-ALANYL-GAMMA-D-GLUTAMYL-MESO-2,6-DIAMINOHEPTANDIOATE LIGASE"/>
    <property type="match status" value="1"/>
</dbReference>
<dbReference type="InterPro" id="IPR036615">
    <property type="entry name" value="Mur_ligase_C_dom_sf"/>
</dbReference>
<dbReference type="InterPro" id="IPR013221">
    <property type="entry name" value="Mur_ligase_cen"/>
</dbReference>